<dbReference type="Pfam" id="PF00293">
    <property type="entry name" value="NUDIX"/>
    <property type="match status" value="1"/>
</dbReference>
<feature type="domain" description="Nudix hydrolase" evidence="4">
    <location>
        <begin position="11"/>
        <end position="137"/>
    </location>
</feature>
<comment type="caution">
    <text evidence="5">The sequence shown here is derived from an EMBL/GenBank/DDBJ whole genome shotgun (WGS) entry which is preliminary data.</text>
</comment>
<proteinExistence type="inferred from homology"/>
<dbReference type="PANTHER" id="PTHR43736:SF1">
    <property type="entry name" value="DIHYDRONEOPTERIN TRIPHOSPHATE DIPHOSPHATASE"/>
    <property type="match status" value="1"/>
</dbReference>
<evidence type="ECO:0000259" key="4">
    <source>
        <dbReference type="PROSITE" id="PS51462"/>
    </source>
</evidence>
<evidence type="ECO:0000256" key="2">
    <source>
        <dbReference type="ARBA" id="ARBA00022801"/>
    </source>
</evidence>
<reference evidence="5" key="1">
    <citation type="journal article" date="2015" name="ISME J.">
        <title>Draft Genome Sequence of Streptomyces incarnatus NRRL8089, which Produces the Nucleoside Antibiotic Sinefungin.</title>
        <authorList>
            <person name="Oshima K."/>
            <person name="Hattori M."/>
            <person name="Shimizu H."/>
            <person name="Fukuda K."/>
            <person name="Nemoto M."/>
            <person name="Inagaki K."/>
            <person name="Tamura T."/>
        </authorList>
    </citation>
    <scope>NUCLEOTIDE SEQUENCE</scope>
    <source>
        <strain evidence="5">FACHB-1277</strain>
    </source>
</reference>
<dbReference type="InterPro" id="IPR015797">
    <property type="entry name" value="NUDIX_hydrolase-like_dom_sf"/>
</dbReference>
<comment type="similarity">
    <text evidence="1 3">Belongs to the Nudix hydrolase family.</text>
</comment>
<dbReference type="PROSITE" id="PS00893">
    <property type="entry name" value="NUDIX_BOX"/>
    <property type="match status" value="1"/>
</dbReference>
<dbReference type="AlphaFoldDB" id="A0A926URP5"/>
<gene>
    <name evidence="5" type="ORF">H6F44_02760</name>
</gene>
<dbReference type="InterPro" id="IPR020084">
    <property type="entry name" value="NUDIX_hydrolase_CS"/>
</dbReference>
<dbReference type="CDD" id="cd18873">
    <property type="entry name" value="NUDIX_NadM_like"/>
    <property type="match status" value="1"/>
</dbReference>
<dbReference type="SUPFAM" id="SSF55811">
    <property type="entry name" value="Nudix"/>
    <property type="match status" value="1"/>
</dbReference>
<accession>A0A926URP5</accession>
<evidence type="ECO:0000256" key="3">
    <source>
        <dbReference type="RuleBase" id="RU003476"/>
    </source>
</evidence>
<dbReference type="InterPro" id="IPR020476">
    <property type="entry name" value="Nudix_hydrolase"/>
</dbReference>
<keyword evidence="6" id="KW-1185">Reference proteome</keyword>
<dbReference type="GO" id="GO:0016787">
    <property type="term" value="F:hydrolase activity"/>
    <property type="evidence" value="ECO:0007669"/>
    <property type="project" value="UniProtKB-KW"/>
</dbReference>
<reference evidence="5" key="2">
    <citation type="submission" date="2020-08" db="EMBL/GenBank/DDBJ databases">
        <authorList>
            <person name="Chen M."/>
            <person name="Teng W."/>
            <person name="Zhao L."/>
            <person name="Hu C."/>
            <person name="Zhou Y."/>
            <person name="Han B."/>
            <person name="Song L."/>
            <person name="Shu W."/>
        </authorList>
    </citation>
    <scope>NUCLEOTIDE SEQUENCE</scope>
    <source>
        <strain evidence="5">FACHB-1277</strain>
    </source>
</reference>
<organism evidence="5 6">
    <name type="scientific">Pseudanabaena cinerea FACHB-1277</name>
    <dbReference type="NCBI Taxonomy" id="2949581"/>
    <lineage>
        <taxon>Bacteria</taxon>
        <taxon>Bacillati</taxon>
        <taxon>Cyanobacteriota</taxon>
        <taxon>Cyanophyceae</taxon>
        <taxon>Pseudanabaenales</taxon>
        <taxon>Pseudanabaenaceae</taxon>
        <taxon>Pseudanabaena</taxon>
        <taxon>Pseudanabaena cinerea</taxon>
    </lineage>
</organism>
<dbReference type="Gene3D" id="3.90.79.10">
    <property type="entry name" value="Nucleoside Triphosphate Pyrophosphohydrolase"/>
    <property type="match status" value="1"/>
</dbReference>
<evidence type="ECO:0000313" key="5">
    <source>
        <dbReference type="EMBL" id="MBD2149052.1"/>
    </source>
</evidence>
<evidence type="ECO:0000313" key="6">
    <source>
        <dbReference type="Proteomes" id="UP000631421"/>
    </source>
</evidence>
<evidence type="ECO:0000256" key="1">
    <source>
        <dbReference type="ARBA" id="ARBA00005582"/>
    </source>
</evidence>
<keyword evidence="2 3" id="KW-0378">Hydrolase</keyword>
<protein>
    <submittedName>
        <fullName evidence="5">NUDIX hydrolase</fullName>
    </submittedName>
</protein>
<dbReference type="PROSITE" id="PS51462">
    <property type="entry name" value="NUDIX"/>
    <property type="match status" value="1"/>
</dbReference>
<dbReference type="Proteomes" id="UP000631421">
    <property type="component" value="Unassembled WGS sequence"/>
</dbReference>
<dbReference type="InterPro" id="IPR000086">
    <property type="entry name" value="NUDIX_hydrolase_dom"/>
</dbReference>
<dbReference type="EMBL" id="JACJPY010000005">
    <property type="protein sequence ID" value="MBD2149052.1"/>
    <property type="molecule type" value="Genomic_DNA"/>
</dbReference>
<dbReference type="PANTHER" id="PTHR43736">
    <property type="entry name" value="ADP-RIBOSE PYROPHOSPHATASE"/>
    <property type="match status" value="1"/>
</dbReference>
<name>A0A926URP5_9CYAN</name>
<dbReference type="RefSeq" id="WP_190349389.1">
    <property type="nucleotide sequence ID" value="NZ_JACJPY010000005.1"/>
</dbReference>
<dbReference type="PRINTS" id="PR00502">
    <property type="entry name" value="NUDIXFAMILY"/>
</dbReference>
<sequence>MTSSNNYRNPVPTVDIIIALCDRPHQPIVLIERKNPPHGWAIAGGFVDYGERLEDAARREAIEETGLQVQLIDLLGIYSDPSRDHRLHTISAVYMAEAVGEPQADDDAKAVGIFTAWEMPSALCFDHAQILQDYWRYRTYGIRPPIN</sequence>